<evidence type="ECO:0008006" key="3">
    <source>
        <dbReference type="Google" id="ProtNLM"/>
    </source>
</evidence>
<accession>A0A165ZHX8</accession>
<dbReference type="AlphaFoldDB" id="A0A165ZHX8"/>
<sequence length="57" mass="6455">MTKLGIKSKDALHIACATLSSCEYFITCDKRLLNKNINEIKVINPIDFVRSVNDNEN</sequence>
<dbReference type="PROSITE" id="PS51257">
    <property type="entry name" value="PROKAR_LIPOPROTEIN"/>
    <property type="match status" value="1"/>
</dbReference>
<dbReference type="EMBL" id="LWMV01000203">
    <property type="protein sequence ID" value="KZX10756.1"/>
    <property type="molecule type" value="Genomic_DNA"/>
</dbReference>
<dbReference type="SUPFAM" id="SSF88723">
    <property type="entry name" value="PIN domain-like"/>
    <property type="match status" value="1"/>
</dbReference>
<reference evidence="1 2" key="1">
    <citation type="submission" date="2016-04" db="EMBL/GenBank/DDBJ databases">
        <title>Genome sequence of Methanobrevibacter curvatus DSM 11111.</title>
        <authorList>
            <person name="Poehlein A."/>
            <person name="Seedorf H."/>
            <person name="Daniel R."/>
        </authorList>
    </citation>
    <scope>NUCLEOTIDE SEQUENCE [LARGE SCALE GENOMIC DNA]</scope>
    <source>
        <strain evidence="1 2">DSM 11111</strain>
    </source>
</reference>
<dbReference type="InterPro" id="IPR029060">
    <property type="entry name" value="PIN-like_dom_sf"/>
</dbReference>
<dbReference type="STRING" id="49547.MBCUR_16710"/>
<evidence type="ECO:0000313" key="1">
    <source>
        <dbReference type="EMBL" id="KZX10756.1"/>
    </source>
</evidence>
<dbReference type="Proteomes" id="UP000077245">
    <property type="component" value="Unassembled WGS sequence"/>
</dbReference>
<dbReference type="PATRIC" id="fig|49547.3.peg.1778"/>
<dbReference type="RefSeq" id="WP_157077718.1">
    <property type="nucleotide sequence ID" value="NZ_LWMV01000203.1"/>
</dbReference>
<gene>
    <name evidence="1" type="ORF">MBCUR_16710</name>
</gene>
<protein>
    <recommendedName>
        <fullName evidence="3">PIN domain-containing protein</fullName>
    </recommendedName>
</protein>
<organism evidence="1 2">
    <name type="scientific">Methanobrevibacter curvatus</name>
    <dbReference type="NCBI Taxonomy" id="49547"/>
    <lineage>
        <taxon>Archaea</taxon>
        <taxon>Methanobacteriati</taxon>
        <taxon>Methanobacteriota</taxon>
        <taxon>Methanomada group</taxon>
        <taxon>Methanobacteria</taxon>
        <taxon>Methanobacteriales</taxon>
        <taxon>Methanobacteriaceae</taxon>
        <taxon>Methanobrevibacter</taxon>
    </lineage>
</organism>
<dbReference type="OrthoDB" id="17454at183925"/>
<comment type="caution">
    <text evidence="1">The sequence shown here is derived from an EMBL/GenBank/DDBJ whole genome shotgun (WGS) entry which is preliminary data.</text>
</comment>
<evidence type="ECO:0000313" key="2">
    <source>
        <dbReference type="Proteomes" id="UP000077245"/>
    </source>
</evidence>
<keyword evidence="2" id="KW-1185">Reference proteome</keyword>
<proteinExistence type="predicted"/>
<name>A0A165ZHX8_9EURY</name>